<dbReference type="EMBL" id="BDSA01000003">
    <property type="protein sequence ID" value="GBE61920.1"/>
    <property type="molecule type" value="Genomic_DNA"/>
</dbReference>
<evidence type="ECO:0000256" key="4">
    <source>
        <dbReference type="PROSITE-ProRule" id="PRU00175"/>
    </source>
</evidence>
<evidence type="ECO:0000256" key="1">
    <source>
        <dbReference type="ARBA" id="ARBA00022723"/>
    </source>
</evidence>
<sequence>MVKRKTGAADDGKRGGDGPGGDVDDVPVKRLRPRWIARRISSEDTYLAPYISADNSPSQPSVAATFTIRGEDLDLLGGPSSDRQRRASSASQLYDGDEFFAEVVALVARGGDQEESSYQQSAGGDSGCGASPPGASGNRVSDADPDGACATYRNDVIRQHDASARQASSDDDVIIMANWPGQDLTRQVEQSSDIQQGQDQSGDSYENNNATGHIADDGNTSGTEEYGHGNAAEQSTEGVDPQGSESDCEIIGIVPNRHGVVMNHRVVPTMRGSQIGQRRNGMGAFTTGAYQQPANQTHTARPHNDQTTVDAGIYVLDTMVEARGASSHVRQTYASNENRPIPQLQGDDNRRISHVYDAHMGSQVNATHQNQNAQDDDLIVGPIFWGPPAATQYPRHYHANSKAMVSAYSFVENDTRNTDPNSLLEDIEFLFRCPICYSTIARFKSGKMPNENDRIIYSTKCGHMYCFECMDGVKKRRECPICRKPIRDSKQYHVIYP</sequence>
<keyword evidence="7" id="KW-0436">Ligase</keyword>
<dbReference type="InterPro" id="IPR001841">
    <property type="entry name" value="Znf_RING"/>
</dbReference>
<dbReference type="GeneID" id="39875690"/>
<evidence type="ECO:0000313" key="8">
    <source>
        <dbReference type="Proteomes" id="UP000236319"/>
    </source>
</evidence>
<dbReference type="InterPro" id="IPR013083">
    <property type="entry name" value="Znf_RING/FYVE/PHD"/>
</dbReference>
<keyword evidence="1" id="KW-0479">Metal-binding</keyword>
<dbReference type="SUPFAM" id="SSF57850">
    <property type="entry name" value="RING/U-box"/>
    <property type="match status" value="1"/>
</dbReference>
<keyword evidence="2 4" id="KW-0863">Zinc-finger</keyword>
<protein>
    <submittedName>
        <fullName evidence="7">E3 ubiquitin ligase RNF4</fullName>
    </submittedName>
</protein>
<evidence type="ECO:0000256" key="2">
    <source>
        <dbReference type="ARBA" id="ARBA00022771"/>
    </source>
</evidence>
<gene>
    <name evidence="7" type="ORF">BOVATA_034130</name>
</gene>
<feature type="compositionally biased region" description="Low complexity" evidence="5">
    <location>
        <begin position="190"/>
        <end position="204"/>
    </location>
</feature>
<feature type="compositionally biased region" description="Basic and acidic residues" evidence="5">
    <location>
        <begin position="7"/>
        <end position="16"/>
    </location>
</feature>
<dbReference type="AlphaFoldDB" id="A0A2H6KG02"/>
<reference evidence="7 8" key="1">
    <citation type="journal article" date="2017" name="BMC Genomics">
        <title>Whole-genome assembly of Babesia ovata and comparative genomics between closely related pathogens.</title>
        <authorList>
            <person name="Yamagishi J."/>
            <person name="Asada M."/>
            <person name="Hakimi H."/>
            <person name="Tanaka T.Q."/>
            <person name="Sugimoto C."/>
            <person name="Kawazu S."/>
        </authorList>
    </citation>
    <scope>NUCLEOTIDE SEQUENCE [LARGE SCALE GENOMIC DNA]</scope>
    <source>
        <strain evidence="7 8">Miyake</strain>
    </source>
</reference>
<dbReference type="PANTHER" id="PTHR23041">
    <property type="entry name" value="RING FINGER DOMAIN-CONTAINING"/>
    <property type="match status" value="1"/>
</dbReference>
<keyword evidence="8" id="KW-1185">Reference proteome</keyword>
<evidence type="ECO:0000256" key="5">
    <source>
        <dbReference type="SAM" id="MobiDB-lite"/>
    </source>
</evidence>
<feature type="region of interest" description="Disordered" evidence="5">
    <location>
        <begin position="185"/>
        <end position="247"/>
    </location>
</feature>
<comment type="caution">
    <text evidence="7">The sequence shown here is derived from an EMBL/GenBank/DDBJ whole genome shotgun (WGS) entry which is preliminary data.</text>
</comment>
<dbReference type="RefSeq" id="XP_028868163.1">
    <property type="nucleotide sequence ID" value="XM_029012330.1"/>
</dbReference>
<dbReference type="OrthoDB" id="6105938at2759"/>
<evidence type="ECO:0000259" key="6">
    <source>
        <dbReference type="PROSITE" id="PS50089"/>
    </source>
</evidence>
<feature type="region of interest" description="Disordered" evidence="5">
    <location>
        <begin position="111"/>
        <end position="147"/>
    </location>
</feature>
<organism evidence="7 8">
    <name type="scientific">Babesia ovata</name>
    <dbReference type="NCBI Taxonomy" id="189622"/>
    <lineage>
        <taxon>Eukaryota</taxon>
        <taxon>Sar</taxon>
        <taxon>Alveolata</taxon>
        <taxon>Apicomplexa</taxon>
        <taxon>Aconoidasida</taxon>
        <taxon>Piroplasmida</taxon>
        <taxon>Babesiidae</taxon>
        <taxon>Babesia</taxon>
    </lineage>
</organism>
<dbReference type="Pfam" id="PF14634">
    <property type="entry name" value="zf-RING_5"/>
    <property type="match status" value="1"/>
</dbReference>
<dbReference type="VEuPathDB" id="PiroplasmaDB:BOVATA_034130"/>
<evidence type="ECO:0000256" key="3">
    <source>
        <dbReference type="ARBA" id="ARBA00022833"/>
    </source>
</evidence>
<dbReference type="InterPro" id="IPR047134">
    <property type="entry name" value="RNF4"/>
</dbReference>
<proteinExistence type="predicted"/>
<dbReference type="InterPro" id="IPR017907">
    <property type="entry name" value="Znf_RING_CS"/>
</dbReference>
<dbReference type="PROSITE" id="PS50089">
    <property type="entry name" value="ZF_RING_2"/>
    <property type="match status" value="1"/>
</dbReference>
<feature type="domain" description="RING-type" evidence="6">
    <location>
        <begin position="433"/>
        <end position="483"/>
    </location>
</feature>
<dbReference type="GO" id="GO:0016874">
    <property type="term" value="F:ligase activity"/>
    <property type="evidence" value="ECO:0007669"/>
    <property type="project" value="UniProtKB-KW"/>
</dbReference>
<dbReference type="SMART" id="SM00184">
    <property type="entry name" value="RING"/>
    <property type="match status" value="1"/>
</dbReference>
<dbReference type="Proteomes" id="UP000236319">
    <property type="component" value="Unassembled WGS sequence"/>
</dbReference>
<dbReference type="PANTHER" id="PTHR23041:SF78">
    <property type="entry name" value="E3 UBIQUITIN-PROTEIN LIGASE RNF4"/>
    <property type="match status" value="1"/>
</dbReference>
<dbReference type="PROSITE" id="PS00518">
    <property type="entry name" value="ZF_RING_1"/>
    <property type="match status" value="1"/>
</dbReference>
<keyword evidence="3" id="KW-0862">Zinc</keyword>
<feature type="compositionally biased region" description="Low complexity" evidence="5">
    <location>
        <begin position="128"/>
        <end position="137"/>
    </location>
</feature>
<evidence type="ECO:0000313" key="7">
    <source>
        <dbReference type="EMBL" id="GBE61920.1"/>
    </source>
</evidence>
<dbReference type="GO" id="GO:0008270">
    <property type="term" value="F:zinc ion binding"/>
    <property type="evidence" value="ECO:0007669"/>
    <property type="project" value="UniProtKB-KW"/>
</dbReference>
<dbReference type="Gene3D" id="3.30.40.10">
    <property type="entry name" value="Zinc/RING finger domain, C3HC4 (zinc finger)"/>
    <property type="match status" value="1"/>
</dbReference>
<feature type="region of interest" description="Disordered" evidence="5">
    <location>
        <begin position="1"/>
        <end position="28"/>
    </location>
</feature>
<name>A0A2H6KG02_9APIC</name>
<accession>A0A2H6KG02</accession>